<evidence type="ECO:0000313" key="2">
    <source>
        <dbReference type="Proteomes" id="UP001596395"/>
    </source>
</evidence>
<sequence length="190" mass="21807">MVDYLVSDLHLDHRNIVEYCNRPFDSVEEMNDQLVSNWQAVVDPDDVVLFGGDLTIRESASALLNWLEALPGEIVFVIGNHDGTLLSERDDVYFVEEYRFEHRNVPFRVVHDPADGPSNQTGWLLHGHHHNNHPEQYPLVAHDTRRVNFSVELIDYRPLAMDRLVDYLVCGERFADKAAAERALDAQDEA</sequence>
<gene>
    <name evidence="1" type="ORF">ACFQGB_18235</name>
</gene>
<dbReference type="Gene3D" id="3.60.21.10">
    <property type="match status" value="1"/>
</dbReference>
<dbReference type="EMBL" id="JBHSXN010000004">
    <property type="protein sequence ID" value="MFC6954810.1"/>
    <property type="molecule type" value="Genomic_DNA"/>
</dbReference>
<comment type="caution">
    <text evidence="1">The sequence shown here is derived from an EMBL/GenBank/DDBJ whole genome shotgun (WGS) entry which is preliminary data.</text>
</comment>
<name>A0ABD5VHH0_9EURY</name>
<dbReference type="Proteomes" id="UP001596395">
    <property type="component" value="Unassembled WGS sequence"/>
</dbReference>
<proteinExistence type="predicted"/>
<dbReference type="AlphaFoldDB" id="A0ABD5VHH0"/>
<dbReference type="InterPro" id="IPR029052">
    <property type="entry name" value="Metallo-depent_PP-like"/>
</dbReference>
<dbReference type="SUPFAM" id="SSF56300">
    <property type="entry name" value="Metallo-dependent phosphatases"/>
    <property type="match status" value="1"/>
</dbReference>
<evidence type="ECO:0000313" key="1">
    <source>
        <dbReference type="EMBL" id="MFC6954810.1"/>
    </source>
</evidence>
<keyword evidence="2" id="KW-1185">Reference proteome</keyword>
<protein>
    <recommendedName>
        <fullName evidence="3">Calcineurin-like phosphoesterase superfamily protein</fullName>
    </recommendedName>
</protein>
<organism evidence="1 2">
    <name type="scientific">Halorubellus litoreus</name>
    <dbReference type="NCBI Taxonomy" id="755308"/>
    <lineage>
        <taxon>Archaea</taxon>
        <taxon>Methanobacteriati</taxon>
        <taxon>Methanobacteriota</taxon>
        <taxon>Stenosarchaea group</taxon>
        <taxon>Halobacteria</taxon>
        <taxon>Halobacteriales</taxon>
        <taxon>Halorubellaceae</taxon>
        <taxon>Halorubellus</taxon>
    </lineage>
</organism>
<evidence type="ECO:0008006" key="3">
    <source>
        <dbReference type="Google" id="ProtNLM"/>
    </source>
</evidence>
<reference evidence="1 2" key="1">
    <citation type="journal article" date="2019" name="Int. J. Syst. Evol. Microbiol.">
        <title>The Global Catalogue of Microorganisms (GCM) 10K type strain sequencing project: providing services to taxonomists for standard genome sequencing and annotation.</title>
        <authorList>
            <consortium name="The Broad Institute Genomics Platform"/>
            <consortium name="The Broad Institute Genome Sequencing Center for Infectious Disease"/>
            <person name="Wu L."/>
            <person name="Ma J."/>
        </authorList>
    </citation>
    <scope>NUCLEOTIDE SEQUENCE [LARGE SCALE GENOMIC DNA]</scope>
    <source>
        <strain evidence="1 2">GX26</strain>
    </source>
</reference>
<accession>A0ABD5VHH0</accession>
<dbReference type="RefSeq" id="WP_336351753.1">
    <property type="nucleotide sequence ID" value="NZ_JAZAQL010000004.1"/>
</dbReference>